<evidence type="ECO:0000256" key="1">
    <source>
        <dbReference type="SAM" id="Coils"/>
    </source>
</evidence>
<reference evidence="2" key="1">
    <citation type="journal article" date="2020" name="Stud. Mycol.">
        <title>101 Dothideomycetes genomes: a test case for predicting lifestyles and emergence of pathogens.</title>
        <authorList>
            <person name="Haridas S."/>
            <person name="Albert R."/>
            <person name="Binder M."/>
            <person name="Bloem J."/>
            <person name="Labutti K."/>
            <person name="Salamov A."/>
            <person name="Andreopoulos B."/>
            <person name="Baker S."/>
            <person name="Barry K."/>
            <person name="Bills G."/>
            <person name="Bluhm B."/>
            <person name="Cannon C."/>
            <person name="Castanera R."/>
            <person name="Culley D."/>
            <person name="Daum C."/>
            <person name="Ezra D."/>
            <person name="Gonzalez J."/>
            <person name="Henrissat B."/>
            <person name="Kuo A."/>
            <person name="Liang C."/>
            <person name="Lipzen A."/>
            <person name="Lutzoni F."/>
            <person name="Magnuson J."/>
            <person name="Mondo S."/>
            <person name="Nolan M."/>
            <person name="Ohm R."/>
            <person name="Pangilinan J."/>
            <person name="Park H.-J."/>
            <person name="Ramirez L."/>
            <person name="Alfaro M."/>
            <person name="Sun H."/>
            <person name="Tritt A."/>
            <person name="Yoshinaga Y."/>
            <person name="Zwiers L.-H."/>
            <person name="Turgeon B."/>
            <person name="Goodwin S."/>
            <person name="Spatafora J."/>
            <person name="Crous P."/>
            <person name="Grigoriev I."/>
        </authorList>
    </citation>
    <scope>NUCLEOTIDE SEQUENCE</scope>
    <source>
        <strain evidence="2">CBS 207.26</strain>
    </source>
</reference>
<evidence type="ECO:0000313" key="2">
    <source>
        <dbReference type="EMBL" id="KAF2183618.1"/>
    </source>
</evidence>
<keyword evidence="1" id="KW-0175">Coiled coil</keyword>
<sequence length="155" mass="17664">MPPTRSITGRISLADKVLPNGISVMPYTPYVARSIPYIVPGAVTHNKVICEACRRARESSDCESKSRALRKSLTAAVKRLDRDAITLQEQIRQAENEHMKCLDVLEEVSRKAVEARARVKQLREQKELVERRRAVGFERARPNLEQLEGEDRRAE</sequence>
<protein>
    <submittedName>
        <fullName evidence="2">Uncharacterized protein</fullName>
    </submittedName>
</protein>
<dbReference type="EMBL" id="ML994641">
    <property type="protein sequence ID" value="KAF2183618.1"/>
    <property type="molecule type" value="Genomic_DNA"/>
</dbReference>
<keyword evidence="3" id="KW-1185">Reference proteome</keyword>
<proteinExistence type="predicted"/>
<organism evidence="2 3">
    <name type="scientific">Zopfia rhizophila CBS 207.26</name>
    <dbReference type="NCBI Taxonomy" id="1314779"/>
    <lineage>
        <taxon>Eukaryota</taxon>
        <taxon>Fungi</taxon>
        <taxon>Dikarya</taxon>
        <taxon>Ascomycota</taxon>
        <taxon>Pezizomycotina</taxon>
        <taxon>Dothideomycetes</taxon>
        <taxon>Dothideomycetes incertae sedis</taxon>
        <taxon>Zopfiaceae</taxon>
        <taxon>Zopfia</taxon>
    </lineage>
</organism>
<evidence type="ECO:0000313" key="3">
    <source>
        <dbReference type="Proteomes" id="UP000800200"/>
    </source>
</evidence>
<dbReference type="AlphaFoldDB" id="A0A6A6DZJ0"/>
<feature type="coiled-coil region" evidence="1">
    <location>
        <begin position="70"/>
        <end position="132"/>
    </location>
</feature>
<accession>A0A6A6DZJ0</accession>
<dbReference type="Proteomes" id="UP000800200">
    <property type="component" value="Unassembled WGS sequence"/>
</dbReference>
<gene>
    <name evidence="2" type="ORF">K469DRAFT_205086</name>
</gene>
<name>A0A6A6DZJ0_9PEZI</name>